<evidence type="ECO:0000259" key="2">
    <source>
        <dbReference type="Pfam" id="PF13362"/>
    </source>
</evidence>
<dbReference type="Proteomes" id="UP000029925">
    <property type="component" value="Unassembled WGS sequence"/>
</dbReference>
<evidence type="ECO:0000259" key="3">
    <source>
        <dbReference type="Pfam" id="PF18974"/>
    </source>
</evidence>
<keyword evidence="6" id="KW-1185">Reference proteome</keyword>
<reference evidence="5 6" key="1">
    <citation type="journal article" date="2014" name="Genome Announc.">
        <title>Draft genome sequences of eight enterohepatic helicobacter species isolated from both laboratory and wild rodents.</title>
        <authorList>
            <person name="Sheh A."/>
            <person name="Shen Z."/>
            <person name="Fox J.G."/>
        </authorList>
    </citation>
    <scope>NUCLEOTIDE SEQUENCE [LARGE SCALE GENOMIC DNA]</scope>
    <source>
        <strain evidence="5 6">MIT 98-6810</strain>
    </source>
</reference>
<dbReference type="OrthoDB" id="9792687at2"/>
<dbReference type="Pfam" id="PF18974">
    <property type="entry name" value="DUF5710"/>
    <property type="match status" value="1"/>
</dbReference>
<feature type="coiled-coil region" evidence="1">
    <location>
        <begin position="140"/>
        <end position="184"/>
    </location>
</feature>
<keyword evidence="1" id="KW-0175">Coiled coil</keyword>
<sequence>MPRVATHKYYIYVPYKDREEAKKLGAKWDSESKKWFVPNGVNLEKFSKWQYPQKNEIDMNEALEQFNNALRECGFLIDGLPVMDGKIKRAKVEGDRGSEKSGAYVGYTNGYPAGYIENFKTGERVNWKFKLEQEVQVKSLSNAEIEAIKKTNELRAAQRKEEQLRLNEKTAARLKDEYDNAQIAQVNHPYLKAKGIEVQNLRVDRFGNLLIPLSDSDGKMWSVQRIAANGNKIIGVIKTQKERENGEEYSARKKGCFYSSAPLDLHEQFYICEGFATAKSIEILLDKPSIMAVDSGNLINVCEALLEKYPHKQITICADNDLKNEVNTGLNAALKCKEKYPQINVIKPSMADKNISDFNDLMRLKGVAVARADVKSQLAVTQMQYKSQDKEVGNEAVRF</sequence>
<gene>
    <name evidence="4" type="ORF">BN2458_PEG1743</name>
    <name evidence="5" type="ORF">LS75_002970</name>
</gene>
<organism evidence="4 7">
    <name type="scientific">Helicobacter typhlonius</name>
    <dbReference type="NCBI Taxonomy" id="76936"/>
    <lineage>
        <taxon>Bacteria</taxon>
        <taxon>Pseudomonadati</taxon>
        <taxon>Campylobacterota</taxon>
        <taxon>Epsilonproteobacteria</taxon>
        <taxon>Campylobacterales</taxon>
        <taxon>Helicobacteraceae</taxon>
        <taxon>Helicobacter</taxon>
    </lineage>
</organism>
<protein>
    <submittedName>
        <fullName evidence="4">DNA primase</fullName>
        <ecNumber evidence="4">2.7.7.-</ecNumber>
    </submittedName>
</protein>
<dbReference type="RefSeq" id="WP_034342975.1">
    <property type="nucleotide sequence ID" value="NZ_CAOMZE010000017.1"/>
</dbReference>
<evidence type="ECO:0000256" key="1">
    <source>
        <dbReference type="SAM" id="Coils"/>
    </source>
</evidence>
<feature type="domain" description="DUF5710" evidence="3">
    <location>
        <begin position="8"/>
        <end position="49"/>
    </location>
</feature>
<feature type="domain" description="Toprim" evidence="2">
    <location>
        <begin position="270"/>
        <end position="366"/>
    </location>
</feature>
<keyword evidence="4" id="KW-0808">Transferase</keyword>
<evidence type="ECO:0000313" key="5">
    <source>
        <dbReference type="EMBL" id="TLD79268.1"/>
    </source>
</evidence>
<dbReference type="InterPro" id="IPR034154">
    <property type="entry name" value="TOPRIM_DnaG/twinkle"/>
</dbReference>
<evidence type="ECO:0000313" key="7">
    <source>
        <dbReference type="Proteomes" id="UP000064525"/>
    </source>
</evidence>
<keyword evidence="4" id="KW-0548">Nucleotidyltransferase</keyword>
<name>A0A099UD78_9HELI</name>
<dbReference type="GeneID" id="78151893"/>
<dbReference type="STRING" id="76936.BN2458_PEG1743"/>
<dbReference type="EMBL" id="JRPF02000002">
    <property type="protein sequence ID" value="TLD79268.1"/>
    <property type="molecule type" value="Genomic_DNA"/>
</dbReference>
<dbReference type="EC" id="2.7.7.-" evidence="4"/>
<dbReference type="AlphaFoldDB" id="A0A099UD78"/>
<dbReference type="KEGG" id="hty:BN2458_PEG1743"/>
<dbReference type="InterPro" id="IPR043764">
    <property type="entry name" value="DUF5710"/>
</dbReference>
<dbReference type="GO" id="GO:0016779">
    <property type="term" value="F:nucleotidyltransferase activity"/>
    <property type="evidence" value="ECO:0007669"/>
    <property type="project" value="UniProtKB-KW"/>
</dbReference>
<dbReference type="Proteomes" id="UP000064525">
    <property type="component" value="Chromosome I"/>
</dbReference>
<reference evidence="4" key="2">
    <citation type="submission" date="2015-11" db="EMBL/GenBank/DDBJ databases">
        <authorList>
            <person name="Zhang Y."/>
            <person name="Guo Z."/>
        </authorList>
    </citation>
    <scope>NUCLEOTIDE SEQUENCE</scope>
    <source>
        <strain evidence="4">1</strain>
    </source>
</reference>
<proteinExistence type="predicted"/>
<dbReference type="Pfam" id="PF13362">
    <property type="entry name" value="Toprim_3"/>
    <property type="match status" value="1"/>
</dbReference>
<accession>A0A099UD78</accession>
<dbReference type="InterPro" id="IPR006171">
    <property type="entry name" value="TOPRIM_dom"/>
</dbReference>
<evidence type="ECO:0000313" key="6">
    <source>
        <dbReference type="Proteomes" id="UP000029925"/>
    </source>
</evidence>
<dbReference type="PATRIC" id="fig|76936.10.peg.1703"/>
<evidence type="ECO:0000313" key="4">
    <source>
        <dbReference type="EMBL" id="CUU40626.1"/>
    </source>
</evidence>
<dbReference type="CDD" id="cd01029">
    <property type="entry name" value="TOPRIM_primases"/>
    <property type="match status" value="1"/>
</dbReference>
<dbReference type="EMBL" id="LN907858">
    <property type="protein sequence ID" value="CUU40626.1"/>
    <property type="molecule type" value="Genomic_DNA"/>
</dbReference>
<reference evidence="7" key="3">
    <citation type="submission" date="2015-11" db="EMBL/GenBank/DDBJ databases">
        <authorList>
            <person name="Anvar S.Y."/>
        </authorList>
    </citation>
    <scope>NUCLEOTIDE SEQUENCE [LARGE SCALE GENOMIC DNA]</scope>
</reference>